<dbReference type="RefSeq" id="XP_022582316.1">
    <property type="nucleotide sequence ID" value="XM_022722747.1"/>
</dbReference>
<evidence type="ECO:0000313" key="2">
    <source>
        <dbReference type="Proteomes" id="UP000184188"/>
    </source>
</evidence>
<keyword evidence="2" id="KW-1185">Reference proteome</keyword>
<name>A0A1L9SL11_9EURO</name>
<dbReference type="VEuPathDB" id="FungiDB:ASPZODRAFT_131386"/>
<sequence length="239" mass="26730">MTSDNLTEAVSPGDLILVHASKAIMLTVKSAPDTPNPQTSSIVVQEVECHIPRQQGYWIMDGPKVEMVEGIESEECFCRGSHENDKPETTLKECLDAATGQEIQIFVRPHGRDVLKYYFNGACPECGGRSWSCPGCGGYGIRFPDIFGSCGRDQSCPVCLGHEFALEDKQTHRDLETLSSKRSAPVLSVDEKMQIREEILSTKRNRYELINARKQEMGMPTEDIDKLIQDAERCLDEFP</sequence>
<gene>
    <name evidence="1" type="ORF">ASPZODRAFT_131386</name>
</gene>
<dbReference type="STRING" id="1073090.A0A1L9SL11"/>
<protein>
    <submittedName>
        <fullName evidence="1">Uncharacterized protein</fullName>
    </submittedName>
</protein>
<dbReference type="Proteomes" id="UP000184188">
    <property type="component" value="Unassembled WGS sequence"/>
</dbReference>
<dbReference type="OrthoDB" id="4501419at2759"/>
<evidence type="ECO:0000313" key="1">
    <source>
        <dbReference type="EMBL" id="OJJ47806.1"/>
    </source>
</evidence>
<dbReference type="GeneID" id="34609212"/>
<accession>A0A1L9SL11</accession>
<reference evidence="2" key="1">
    <citation type="journal article" date="2017" name="Genome Biol.">
        <title>Comparative genomics reveals high biological diversity and specific adaptations in the industrially and medically important fungal genus Aspergillus.</title>
        <authorList>
            <person name="de Vries R.P."/>
            <person name="Riley R."/>
            <person name="Wiebenga A."/>
            <person name="Aguilar-Osorio G."/>
            <person name="Amillis S."/>
            <person name="Uchima C.A."/>
            <person name="Anderluh G."/>
            <person name="Asadollahi M."/>
            <person name="Askin M."/>
            <person name="Barry K."/>
            <person name="Battaglia E."/>
            <person name="Bayram O."/>
            <person name="Benocci T."/>
            <person name="Braus-Stromeyer S.A."/>
            <person name="Caldana C."/>
            <person name="Canovas D."/>
            <person name="Cerqueira G.C."/>
            <person name="Chen F."/>
            <person name="Chen W."/>
            <person name="Choi C."/>
            <person name="Clum A."/>
            <person name="Dos Santos R.A."/>
            <person name="Damasio A.R."/>
            <person name="Diallinas G."/>
            <person name="Emri T."/>
            <person name="Fekete E."/>
            <person name="Flipphi M."/>
            <person name="Freyberg S."/>
            <person name="Gallo A."/>
            <person name="Gournas C."/>
            <person name="Habgood R."/>
            <person name="Hainaut M."/>
            <person name="Harispe M.L."/>
            <person name="Henrissat B."/>
            <person name="Hilden K.S."/>
            <person name="Hope R."/>
            <person name="Hossain A."/>
            <person name="Karabika E."/>
            <person name="Karaffa L."/>
            <person name="Karanyi Z."/>
            <person name="Krasevec N."/>
            <person name="Kuo A."/>
            <person name="Kusch H."/>
            <person name="LaButti K."/>
            <person name="Lagendijk E.L."/>
            <person name="Lapidus A."/>
            <person name="Levasseur A."/>
            <person name="Lindquist E."/>
            <person name="Lipzen A."/>
            <person name="Logrieco A.F."/>
            <person name="MacCabe A."/>
            <person name="Maekelae M.R."/>
            <person name="Malavazi I."/>
            <person name="Melin P."/>
            <person name="Meyer V."/>
            <person name="Mielnichuk N."/>
            <person name="Miskei M."/>
            <person name="Molnar A.P."/>
            <person name="Mule G."/>
            <person name="Ngan C.Y."/>
            <person name="Orejas M."/>
            <person name="Orosz E."/>
            <person name="Ouedraogo J.P."/>
            <person name="Overkamp K.M."/>
            <person name="Park H.-S."/>
            <person name="Perrone G."/>
            <person name="Piumi F."/>
            <person name="Punt P.J."/>
            <person name="Ram A.F."/>
            <person name="Ramon A."/>
            <person name="Rauscher S."/>
            <person name="Record E."/>
            <person name="Riano-Pachon D.M."/>
            <person name="Robert V."/>
            <person name="Roehrig J."/>
            <person name="Ruller R."/>
            <person name="Salamov A."/>
            <person name="Salih N.S."/>
            <person name="Samson R.A."/>
            <person name="Sandor E."/>
            <person name="Sanguinetti M."/>
            <person name="Schuetze T."/>
            <person name="Sepcic K."/>
            <person name="Shelest E."/>
            <person name="Sherlock G."/>
            <person name="Sophianopoulou V."/>
            <person name="Squina F.M."/>
            <person name="Sun H."/>
            <person name="Susca A."/>
            <person name="Todd R.B."/>
            <person name="Tsang A."/>
            <person name="Unkles S.E."/>
            <person name="van de Wiele N."/>
            <person name="van Rossen-Uffink D."/>
            <person name="Oliveira J.V."/>
            <person name="Vesth T.C."/>
            <person name="Visser J."/>
            <person name="Yu J.-H."/>
            <person name="Zhou M."/>
            <person name="Andersen M.R."/>
            <person name="Archer D.B."/>
            <person name="Baker S.E."/>
            <person name="Benoit I."/>
            <person name="Brakhage A.A."/>
            <person name="Braus G.H."/>
            <person name="Fischer R."/>
            <person name="Frisvad J.C."/>
            <person name="Goldman G.H."/>
            <person name="Houbraken J."/>
            <person name="Oakley B."/>
            <person name="Pocsi I."/>
            <person name="Scazzocchio C."/>
            <person name="Seiboth B."/>
            <person name="vanKuyk P.A."/>
            <person name="Wortman J."/>
            <person name="Dyer P.S."/>
            <person name="Grigoriev I.V."/>
        </authorList>
    </citation>
    <scope>NUCLEOTIDE SEQUENCE [LARGE SCALE GENOMIC DNA]</scope>
    <source>
        <strain evidence="2">CBS 506.65</strain>
    </source>
</reference>
<dbReference type="AlphaFoldDB" id="A0A1L9SL11"/>
<organism evidence="1 2">
    <name type="scientific">Penicilliopsis zonata CBS 506.65</name>
    <dbReference type="NCBI Taxonomy" id="1073090"/>
    <lineage>
        <taxon>Eukaryota</taxon>
        <taxon>Fungi</taxon>
        <taxon>Dikarya</taxon>
        <taxon>Ascomycota</taxon>
        <taxon>Pezizomycotina</taxon>
        <taxon>Eurotiomycetes</taxon>
        <taxon>Eurotiomycetidae</taxon>
        <taxon>Eurotiales</taxon>
        <taxon>Aspergillaceae</taxon>
        <taxon>Penicilliopsis</taxon>
    </lineage>
</organism>
<dbReference type="EMBL" id="KV878340">
    <property type="protein sequence ID" value="OJJ47806.1"/>
    <property type="molecule type" value="Genomic_DNA"/>
</dbReference>
<proteinExistence type="predicted"/>